<dbReference type="PRINTS" id="PR00195">
    <property type="entry name" value="DYNAMIN"/>
</dbReference>
<feature type="domain" description="GED" evidence="2">
    <location>
        <begin position="657"/>
        <end position="740"/>
    </location>
</feature>
<keyword evidence="5" id="KW-1185">Reference proteome</keyword>
<evidence type="ECO:0000313" key="4">
    <source>
        <dbReference type="EMBL" id="KAK0648572.1"/>
    </source>
</evidence>
<dbReference type="GO" id="GO:0006897">
    <property type="term" value="P:endocytosis"/>
    <property type="evidence" value="ECO:0007669"/>
    <property type="project" value="TreeGrafter"/>
</dbReference>
<comment type="caution">
    <text evidence="4">The sequence shown here is derived from an EMBL/GenBank/DDBJ whole genome shotgun (WGS) entry which is preliminary data.</text>
</comment>
<dbReference type="GO" id="GO:0005525">
    <property type="term" value="F:GTP binding"/>
    <property type="evidence" value="ECO:0007669"/>
    <property type="project" value="InterPro"/>
</dbReference>
<dbReference type="GO" id="GO:0008017">
    <property type="term" value="F:microtubule binding"/>
    <property type="evidence" value="ECO:0007669"/>
    <property type="project" value="TreeGrafter"/>
</dbReference>
<dbReference type="InterPro" id="IPR022812">
    <property type="entry name" value="Dynamin"/>
</dbReference>
<dbReference type="InterPro" id="IPR027417">
    <property type="entry name" value="P-loop_NTPase"/>
</dbReference>
<feature type="compositionally biased region" description="Low complexity" evidence="1">
    <location>
        <begin position="621"/>
        <end position="633"/>
    </location>
</feature>
<dbReference type="InterPro" id="IPR001401">
    <property type="entry name" value="Dynamin_GTPase"/>
</dbReference>
<dbReference type="GO" id="GO:0016020">
    <property type="term" value="C:membrane"/>
    <property type="evidence" value="ECO:0007669"/>
    <property type="project" value="TreeGrafter"/>
</dbReference>
<feature type="region of interest" description="Disordered" evidence="1">
    <location>
        <begin position="448"/>
        <end position="470"/>
    </location>
</feature>
<dbReference type="PROSITE" id="PS51388">
    <property type="entry name" value="GED"/>
    <property type="match status" value="1"/>
</dbReference>
<gene>
    <name evidence="4" type="ORF">B0T16DRAFT_388771</name>
</gene>
<keyword evidence="4" id="KW-0378">Hydrolase</keyword>
<feature type="region of interest" description="Disordered" evidence="1">
    <location>
        <begin position="615"/>
        <end position="634"/>
    </location>
</feature>
<dbReference type="GO" id="GO:0048312">
    <property type="term" value="P:intracellular distribution of mitochondria"/>
    <property type="evidence" value="ECO:0007669"/>
    <property type="project" value="TreeGrafter"/>
</dbReference>
<evidence type="ECO:0000313" key="5">
    <source>
        <dbReference type="Proteomes" id="UP001174936"/>
    </source>
</evidence>
<reference evidence="4" key="1">
    <citation type="submission" date="2023-06" db="EMBL/GenBank/DDBJ databases">
        <title>Genome-scale phylogeny and comparative genomics of the fungal order Sordariales.</title>
        <authorList>
            <consortium name="Lawrence Berkeley National Laboratory"/>
            <person name="Hensen N."/>
            <person name="Bonometti L."/>
            <person name="Westerberg I."/>
            <person name="Brannstrom I.O."/>
            <person name="Guillou S."/>
            <person name="Cros-Aarteil S."/>
            <person name="Calhoun S."/>
            <person name="Haridas S."/>
            <person name="Kuo A."/>
            <person name="Mondo S."/>
            <person name="Pangilinan J."/>
            <person name="Riley R."/>
            <person name="Labutti K."/>
            <person name="Andreopoulos B."/>
            <person name="Lipzen A."/>
            <person name="Chen C."/>
            <person name="Yanf M."/>
            <person name="Daum C."/>
            <person name="Ng V."/>
            <person name="Clum A."/>
            <person name="Steindorff A."/>
            <person name="Ohm R."/>
            <person name="Martin F."/>
            <person name="Silar P."/>
            <person name="Natvig D."/>
            <person name="Lalanne C."/>
            <person name="Gautier V."/>
            <person name="Ament-Velasquez S.L."/>
            <person name="Kruys A."/>
            <person name="Hutchinson M.I."/>
            <person name="Powell A.J."/>
            <person name="Barry K."/>
            <person name="Miller A.N."/>
            <person name="Grigoriev I.V."/>
            <person name="Debuchy R."/>
            <person name="Gladieux P."/>
            <person name="Thoren M.H."/>
            <person name="Johannesson H."/>
        </authorList>
    </citation>
    <scope>NUCLEOTIDE SEQUENCE</scope>
    <source>
        <strain evidence="4">SMH2532-1</strain>
    </source>
</reference>
<proteinExistence type="predicted"/>
<protein>
    <submittedName>
        <fullName evidence="4">P-loop containing nucleoside triphosphate hydrolase protein</fullName>
    </submittedName>
</protein>
<sequence>MAYATNGYGPGRHHETRVPGSMLSPNTAEEAQILAAMDKLRALGIDKTYDLPQIIVCGSQSAGKSSVLESLVQVPFPRSESTCTRYVTKVTILPDDAHRIEVRIQPGEDRKPAEVEFLNRFYEQDSSSDYDTKLGEFMRKADKAIFQGIDLKKVTFTKDVMLITVYGPNTRPLQVLDLPGLIAFDQKGQGNEHLIERIVTGYMAVKQSIILAVIKANEDLNNQKVLDLCKKYDPHGERTMGIITRPDVAEEVQKRNLIAVIQKRDQDGFEFRHRWHILRNRTSEEADTPQAMRDRVEEILLNTHPWNTIDQRCRGISELRERLRELLFSLAKRELPGLCDTFRDKLKRLDEEFNDLGGDEFKEGELQTAVTNSLSRLHKAARDHGRGVYGSDIRKKDYGDPVYLRSRVVERSEVFRDRLVADGNAWNTRIRPTPSDPDSDLGSIYRETEEEKATPESTDEQPQVQPKKTHPTLQAEIEEVAKMLKQTRGENLPTFLDPQSIKHLFWHMADGWDDIARAHVESVYKCCEQYFRAVTPIAFKRNGLNGASSGFANPDRVAGRFVGPHVVTKLQECRKNALGELLRLEQDRLAAPINADMRFLKDRRAHRQGREFHRAMKASHHFSPSGSGSAAASRLDQTSYADKAGLHSQEDLIRDTADTYLDAMWSHYLIERDIYITNVLRQVVERHFLRHIDEILPKSLTEAEMERLVQKDTVEEARKMEIKKDMAVLRQSLEALEGIR</sequence>
<feature type="domain" description="Dynamin-type G" evidence="3">
    <location>
        <begin position="48"/>
        <end position="336"/>
    </location>
</feature>
<dbReference type="PROSITE" id="PS51718">
    <property type="entry name" value="G_DYNAMIN_2"/>
    <property type="match status" value="1"/>
</dbReference>
<dbReference type="Gene3D" id="3.40.50.300">
    <property type="entry name" value="P-loop containing nucleotide triphosphate hydrolases"/>
    <property type="match status" value="1"/>
</dbReference>
<dbReference type="InterPro" id="IPR045063">
    <property type="entry name" value="Dynamin_N"/>
</dbReference>
<evidence type="ECO:0000256" key="1">
    <source>
        <dbReference type="SAM" id="MobiDB-lite"/>
    </source>
</evidence>
<dbReference type="GO" id="GO:0003924">
    <property type="term" value="F:GTPase activity"/>
    <property type="evidence" value="ECO:0007669"/>
    <property type="project" value="InterPro"/>
</dbReference>
<dbReference type="InterPro" id="IPR030381">
    <property type="entry name" value="G_DYNAMIN_dom"/>
</dbReference>
<dbReference type="Proteomes" id="UP001174936">
    <property type="component" value="Unassembled WGS sequence"/>
</dbReference>
<name>A0AA39Y9K4_9PEZI</name>
<dbReference type="CDD" id="cd08771">
    <property type="entry name" value="DLP_1"/>
    <property type="match status" value="1"/>
</dbReference>
<feature type="region of interest" description="Disordered" evidence="1">
    <location>
        <begin position="1"/>
        <end position="23"/>
    </location>
</feature>
<dbReference type="EMBL" id="JAULSV010000003">
    <property type="protein sequence ID" value="KAK0648572.1"/>
    <property type="molecule type" value="Genomic_DNA"/>
</dbReference>
<dbReference type="GO" id="GO:0016559">
    <property type="term" value="P:peroxisome fission"/>
    <property type="evidence" value="ECO:0007669"/>
    <property type="project" value="TreeGrafter"/>
</dbReference>
<dbReference type="PANTHER" id="PTHR11566:SF21">
    <property type="entry name" value="DYNAMIN RELATED PROTEIN 1, ISOFORM A"/>
    <property type="match status" value="1"/>
</dbReference>
<accession>A0AA39Y9K4</accession>
<dbReference type="GO" id="GO:0000266">
    <property type="term" value="P:mitochondrial fission"/>
    <property type="evidence" value="ECO:0007669"/>
    <property type="project" value="TreeGrafter"/>
</dbReference>
<organism evidence="4 5">
    <name type="scientific">Cercophora newfieldiana</name>
    <dbReference type="NCBI Taxonomy" id="92897"/>
    <lineage>
        <taxon>Eukaryota</taxon>
        <taxon>Fungi</taxon>
        <taxon>Dikarya</taxon>
        <taxon>Ascomycota</taxon>
        <taxon>Pezizomycotina</taxon>
        <taxon>Sordariomycetes</taxon>
        <taxon>Sordariomycetidae</taxon>
        <taxon>Sordariales</taxon>
        <taxon>Lasiosphaeriaceae</taxon>
        <taxon>Cercophora</taxon>
    </lineage>
</organism>
<dbReference type="PANTHER" id="PTHR11566">
    <property type="entry name" value="DYNAMIN"/>
    <property type="match status" value="1"/>
</dbReference>
<dbReference type="Pfam" id="PF00350">
    <property type="entry name" value="Dynamin_N"/>
    <property type="match status" value="1"/>
</dbReference>
<dbReference type="GO" id="GO:0005739">
    <property type="term" value="C:mitochondrion"/>
    <property type="evidence" value="ECO:0007669"/>
    <property type="project" value="TreeGrafter"/>
</dbReference>
<evidence type="ECO:0000259" key="2">
    <source>
        <dbReference type="PROSITE" id="PS51388"/>
    </source>
</evidence>
<dbReference type="InterPro" id="IPR020850">
    <property type="entry name" value="GED_dom"/>
</dbReference>
<evidence type="ECO:0000259" key="3">
    <source>
        <dbReference type="PROSITE" id="PS51718"/>
    </source>
</evidence>
<dbReference type="SMART" id="SM00053">
    <property type="entry name" value="DYNc"/>
    <property type="match status" value="1"/>
</dbReference>
<dbReference type="SUPFAM" id="SSF52540">
    <property type="entry name" value="P-loop containing nucleoside triphosphate hydrolases"/>
    <property type="match status" value="1"/>
</dbReference>
<dbReference type="GO" id="GO:0005874">
    <property type="term" value="C:microtubule"/>
    <property type="evidence" value="ECO:0007669"/>
    <property type="project" value="TreeGrafter"/>
</dbReference>
<dbReference type="AlphaFoldDB" id="A0AA39Y9K4"/>